<organism evidence="1 2">
    <name type="scientific">Bifidobacterium magnum</name>
    <dbReference type="NCBI Taxonomy" id="1692"/>
    <lineage>
        <taxon>Bacteria</taxon>
        <taxon>Bacillati</taxon>
        <taxon>Actinomycetota</taxon>
        <taxon>Actinomycetes</taxon>
        <taxon>Bifidobacteriales</taxon>
        <taxon>Bifidobacteriaceae</taxon>
        <taxon>Bifidobacterium</taxon>
    </lineage>
</organism>
<name>A0A087BAT7_9BIFI</name>
<dbReference type="STRING" id="1692.BMAGN_0085"/>
<comment type="caution">
    <text evidence="1">The sequence shown here is derived from an EMBL/GenBank/DDBJ whole genome shotgun (WGS) entry which is preliminary data.</text>
</comment>
<dbReference type="EMBL" id="JGZB01000004">
    <property type="protein sequence ID" value="KFI68137.1"/>
    <property type="molecule type" value="Genomic_DNA"/>
</dbReference>
<accession>A0A087BAT7</accession>
<evidence type="ECO:0000313" key="1">
    <source>
        <dbReference type="EMBL" id="KFI68137.1"/>
    </source>
</evidence>
<evidence type="ECO:0000313" key="2">
    <source>
        <dbReference type="Proteomes" id="UP000029052"/>
    </source>
</evidence>
<dbReference type="Proteomes" id="UP000029052">
    <property type="component" value="Unassembled WGS sequence"/>
</dbReference>
<gene>
    <name evidence="1" type="ORF">BMAGN_0085</name>
</gene>
<dbReference type="AlphaFoldDB" id="A0A087BAT7"/>
<keyword evidence="2" id="KW-1185">Reference proteome</keyword>
<protein>
    <submittedName>
        <fullName evidence="1">Septum site-determining protein minD, TadZ-like protein</fullName>
    </submittedName>
</protein>
<reference evidence="1 2" key="1">
    <citation type="submission" date="2014-03" db="EMBL/GenBank/DDBJ databases">
        <title>Genomics of Bifidobacteria.</title>
        <authorList>
            <person name="Ventura M."/>
            <person name="Milani C."/>
            <person name="Lugli G.A."/>
        </authorList>
    </citation>
    <scope>NUCLEOTIDE SEQUENCE [LARGE SCALE GENOMIC DNA]</scope>
    <source>
        <strain evidence="1 2">LMG 11591</strain>
    </source>
</reference>
<proteinExistence type="predicted"/>
<dbReference type="Gene3D" id="3.40.50.300">
    <property type="entry name" value="P-loop containing nucleotide triphosphate hydrolases"/>
    <property type="match status" value="1"/>
</dbReference>
<sequence>MALLARELALELRHDERHISLVDADVCASGGGMDVLLGLEREGGKRWHEVQAPLGSLDGRALYAELPQWQDVAILSFAPWREPHPQWWDVQAAVRALADDGNVVVVDAGRGSVVKTVPLLMAAHHVVFLELSVLGLARAKAHVAWLRGAEEFRGGIAAVAGVEPTGSARGRGVLSVARAERYMGCDVCGPIRADNRLCSDVLEGMGLGSVPRKVRGGVKRLASLVMDAFESSRAMSQREVRETS</sequence>
<dbReference type="SUPFAM" id="SSF52540">
    <property type="entry name" value="P-loop containing nucleoside triphosphate hydrolases"/>
    <property type="match status" value="1"/>
</dbReference>
<dbReference type="eggNOG" id="COG0455">
    <property type="taxonomic scope" value="Bacteria"/>
</dbReference>
<dbReference type="InterPro" id="IPR027417">
    <property type="entry name" value="P-loop_NTPase"/>
</dbReference>